<dbReference type="Gene3D" id="3.40.50.300">
    <property type="entry name" value="P-loop containing nucleotide triphosphate hydrolases"/>
    <property type="match status" value="1"/>
</dbReference>
<keyword evidence="2" id="KW-1185">Reference proteome</keyword>
<gene>
    <name evidence="1" type="ORF">N7498_002655</name>
</gene>
<reference evidence="1" key="2">
    <citation type="journal article" date="2023" name="IMA Fungus">
        <title>Comparative genomic study of the Penicillium genus elucidates a diverse pangenome and 15 lateral gene transfer events.</title>
        <authorList>
            <person name="Petersen C."/>
            <person name="Sorensen T."/>
            <person name="Nielsen M.R."/>
            <person name="Sondergaard T.E."/>
            <person name="Sorensen J.L."/>
            <person name="Fitzpatrick D.A."/>
            <person name="Frisvad J.C."/>
            <person name="Nielsen K.L."/>
        </authorList>
    </citation>
    <scope>NUCLEOTIDE SEQUENCE</scope>
    <source>
        <strain evidence="1">IBT 15544</strain>
    </source>
</reference>
<evidence type="ECO:0000313" key="2">
    <source>
        <dbReference type="Proteomes" id="UP001150904"/>
    </source>
</evidence>
<dbReference type="InterPro" id="IPR027417">
    <property type="entry name" value="P-loop_NTPase"/>
</dbReference>
<comment type="caution">
    <text evidence="1">The sequence shown here is derived from an EMBL/GenBank/DDBJ whole genome shotgun (WGS) entry which is preliminary data.</text>
</comment>
<organism evidence="1 2">
    <name type="scientific">Penicillium cinerascens</name>
    <dbReference type="NCBI Taxonomy" id="70096"/>
    <lineage>
        <taxon>Eukaryota</taxon>
        <taxon>Fungi</taxon>
        <taxon>Dikarya</taxon>
        <taxon>Ascomycota</taxon>
        <taxon>Pezizomycotina</taxon>
        <taxon>Eurotiomycetes</taxon>
        <taxon>Eurotiomycetidae</taxon>
        <taxon>Eurotiales</taxon>
        <taxon>Aspergillaceae</taxon>
        <taxon>Penicillium</taxon>
    </lineage>
</organism>
<dbReference type="InterPro" id="IPR053226">
    <property type="entry name" value="Pyrrolopyrazine_biosynth_F"/>
</dbReference>
<accession>A0A9W9NC67</accession>
<dbReference type="RefSeq" id="XP_058312061.1">
    <property type="nucleotide sequence ID" value="XM_058449717.1"/>
</dbReference>
<dbReference type="PANTHER" id="PTHR48419">
    <property type="entry name" value="SULFOTRANSFERASE DOMAIN-CONTAINING PROTEIN"/>
    <property type="match status" value="1"/>
</dbReference>
<dbReference type="PANTHER" id="PTHR48419:SF1">
    <property type="entry name" value="SULFOTRANSFERASE DOMAIN-CONTAINING PROTEIN"/>
    <property type="match status" value="1"/>
</dbReference>
<name>A0A9W9NC67_9EURO</name>
<reference evidence="1" key="1">
    <citation type="submission" date="2022-12" db="EMBL/GenBank/DDBJ databases">
        <authorList>
            <person name="Petersen C."/>
        </authorList>
    </citation>
    <scope>NUCLEOTIDE SEQUENCE</scope>
    <source>
        <strain evidence="1">IBT 15544</strain>
    </source>
</reference>
<dbReference type="AlphaFoldDB" id="A0A9W9NC67"/>
<evidence type="ECO:0008006" key="3">
    <source>
        <dbReference type="Google" id="ProtNLM"/>
    </source>
</evidence>
<protein>
    <recommendedName>
        <fullName evidence="3">Sulfotransferase domain-containing protein</fullName>
    </recommendedName>
</protein>
<sequence>MAASDILETNGAPAAAPAATPRRLLLVSVPRTASNLLLKIWNIPNQPNLLTSPKGGYFFYPAFIEATQYGDFLNKPGDQWTDEQQIKVKNSCQKCVDALEEYSARAKENNQVMFTKEHAYWMYSPAALQKSITGHHDQEFFKAFRVDVPETYGTARTYSPSNETIFSDEYLRSWQMVFIIRHPALAWPSMYRAMQKMADSGIIDEDGVVGSSTTHMTMHWSRMLYDWSLEQPDVPVAPPVIDAHDLIHNPEVVLKLCELTGLDKSAVQFEWAGNSEKKSQHWACHDPDASIEEVKMHQHAARVMLSTLESSSGIVKDKAPEIIDIAAEAAKWRDEFGEEAGVLIEESVRDSMPDYEYLRARRITF</sequence>
<dbReference type="OrthoDB" id="3650366at2759"/>
<evidence type="ECO:0000313" key="1">
    <source>
        <dbReference type="EMBL" id="KAJ5216248.1"/>
    </source>
</evidence>
<proteinExistence type="predicted"/>
<dbReference type="SUPFAM" id="SSF52540">
    <property type="entry name" value="P-loop containing nucleoside triphosphate hydrolases"/>
    <property type="match status" value="1"/>
</dbReference>
<dbReference type="EMBL" id="JAPQKR010000005">
    <property type="protein sequence ID" value="KAJ5216248.1"/>
    <property type="molecule type" value="Genomic_DNA"/>
</dbReference>
<dbReference type="Proteomes" id="UP001150904">
    <property type="component" value="Unassembled WGS sequence"/>
</dbReference>
<dbReference type="GeneID" id="83177018"/>